<reference evidence="8" key="1">
    <citation type="submission" date="2022-11" db="UniProtKB">
        <authorList>
            <consortium name="WormBaseParasite"/>
        </authorList>
    </citation>
    <scope>IDENTIFICATION</scope>
</reference>
<evidence type="ECO:0000256" key="5">
    <source>
        <dbReference type="PROSITE-ProRule" id="PRU00104"/>
    </source>
</evidence>
<dbReference type="EC" id="2.3.2.26" evidence="2"/>
<dbReference type="CDD" id="cd23767">
    <property type="entry name" value="IQCD"/>
    <property type="match status" value="1"/>
</dbReference>
<dbReference type="Pfam" id="PF00632">
    <property type="entry name" value="HECT"/>
    <property type="match status" value="2"/>
</dbReference>
<evidence type="ECO:0000259" key="6">
    <source>
        <dbReference type="PROSITE" id="PS50237"/>
    </source>
</evidence>
<comment type="catalytic activity">
    <reaction evidence="1">
        <text>S-ubiquitinyl-[E2 ubiquitin-conjugating enzyme]-L-cysteine + [acceptor protein]-L-lysine = [E2 ubiquitin-conjugating enzyme]-L-cysteine + N(6)-ubiquitinyl-[acceptor protein]-L-lysine.</text>
        <dbReference type="EC" id="2.3.2.26"/>
    </reaction>
</comment>
<dbReference type="PANTHER" id="PTHR45700">
    <property type="entry name" value="UBIQUITIN-PROTEIN LIGASE E3C"/>
    <property type="match status" value="1"/>
</dbReference>
<dbReference type="PROSITE" id="PS50237">
    <property type="entry name" value="HECT"/>
    <property type="match status" value="1"/>
</dbReference>
<evidence type="ECO:0000256" key="1">
    <source>
        <dbReference type="ARBA" id="ARBA00000885"/>
    </source>
</evidence>
<name>A0A915LCB2_ROMCU</name>
<dbReference type="GO" id="GO:0000209">
    <property type="term" value="P:protein polyubiquitination"/>
    <property type="evidence" value="ECO:0007669"/>
    <property type="project" value="InterPro"/>
</dbReference>
<dbReference type="GO" id="GO:0006511">
    <property type="term" value="P:ubiquitin-dependent protein catabolic process"/>
    <property type="evidence" value="ECO:0007669"/>
    <property type="project" value="TreeGrafter"/>
</dbReference>
<evidence type="ECO:0000313" key="7">
    <source>
        <dbReference type="Proteomes" id="UP000887565"/>
    </source>
</evidence>
<dbReference type="WBParaSite" id="nRc.2.0.1.t47983-RA">
    <property type="protein sequence ID" value="nRc.2.0.1.t47983-RA"/>
    <property type="gene ID" value="nRc.2.0.1.g47983"/>
</dbReference>
<dbReference type="Gene3D" id="3.30.2410.10">
    <property type="entry name" value="Hect, E3 ligase catalytic domain"/>
    <property type="match status" value="1"/>
</dbReference>
<evidence type="ECO:0000313" key="8">
    <source>
        <dbReference type="WBParaSite" id="nRc.2.0.1.t47983-RA"/>
    </source>
</evidence>
<proteinExistence type="predicted"/>
<comment type="caution">
    <text evidence="5">Lacks conserved residue(s) required for the propagation of feature annotation.</text>
</comment>
<dbReference type="Gene3D" id="3.90.1750.10">
    <property type="entry name" value="Hect, E3 ligase catalytic domains"/>
    <property type="match status" value="1"/>
</dbReference>
<dbReference type="OMA" id="REWNELF"/>
<dbReference type="AlphaFoldDB" id="A0A915LCB2"/>
<keyword evidence="3" id="KW-0808">Transferase</keyword>
<dbReference type="InterPro" id="IPR000569">
    <property type="entry name" value="HECT_dom"/>
</dbReference>
<keyword evidence="4 5" id="KW-0833">Ubl conjugation pathway</keyword>
<keyword evidence="7" id="KW-1185">Reference proteome</keyword>
<feature type="domain" description="HECT" evidence="6">
    <location>
        <begin position="704"/>
        <end position="924"/>
    </location>
</feature>
<dbReference type="Proteomes" id="UP000887565">
    <property type="component" value="Unplaced"/>
</dbReference>
<sequence>MSNLPYYLFTGESTSSVSAFKRNQSKFQSQHEQFKNAIRASREMAENDRRRKEKCGKIQAVWRSYHVRKNLKNFLRQEFDRSLEECSHLSDITDQIRRLNYFWIAEEDNDIRRIVRLVTLILSKNYLQSEEILKSKEFTIAGFLISCIKYVILAASDNKLPLTCLRCFEIYLKSDYVSNLNFRRLINGGYFGMLSHIIKHRIPDLINDAIIEKSPVFLGESILDLYKLSLNVPSRLDDKDLKSQCFRKLLNNFAENWSPFYKCYLLSQLCRYFTLDDFVSFSNDVDNIEFSVDGKISTFYVYIWLFIIDKCQIKSINTIRRIPYILRTLLIKYVAFLKSITSVEEDDDEMEFEEDDEPPVGGHSWKVSPCIAPHVIQIRIVGYTFYTLVSPHTSSRTRRLILDLCDGENFRRYFLANLDVNDDSNIIGTLALIYYAINFLQKLGSDRTIKNRLFLETLHRGLSVRESDRKRCLPLLYVFCDLLRCRLCAADDFEIRMSSSAESVFPFKLDELKEISGSLRDVATGLVELALPDAKCPVPERYRAALQSMGADLTPDSPREWNELFLAVVQLLQLLQQLDERLEFCPPKYWAVRNCFALANRQFFRYSNRRRGYNMPFHAARYFSRQEFEEGNKQLLSSSDLQALTILRKLPFLIPFEDRIVFLYQLTMSEKEDNGRQHWTPGVPISVSRDRIYEDSFSALSVESVPNLKQVLRVSMKNWAGASEAGVDGGGIFREFISELLKAGFSPTRGLFASTHDNQLYPNPLSRLIYPDNYRRQFFFLGRILGKLIFENQLAELPLAKFFLDRLLAHDVDSIDTEIKEQVESFCEGLASMIDLDWLRMFSPNELQMIISGDERTFDVDDLKNNTTIAITTDEADSDQVVGMFWKVIRSFNNDLRRKLLKFVSGCSRPPLLGFKQWILVLLE</sequence>
<dbReference type="SUPFAM" id="SSF56204">
    <property type="entry name" value="Hect, E3 ligase catalytic domain"/>
    <property type="match status" value="1"/>
</dbReference>
<organism evidence="7 8">
    <name type="scientific">Romanomermis culicivorax</name>
    <name type="common">Nematode worm</name>
    <dbReference type="NCBI Taxonomy" id="13658"/>
    <lineage>
        <taxon>Eukaryota</taxon>
        <taxon>Metazoa</taxon>
        <taxon>Ecdysozoa</taxon>
        <taxon>Nematoda</taxon>
        <taxon>Enoplea</taxon>
        <taxon>Dorylaimia</taxon>
        <taxon>Mermithida</taxon>
        <taxon>Mermithoidea</taxon>
        <taxon>Mermithidae</taxon>
        <taxon>Romanomermis</taxon>
    </lineage>
</organism>
<evidence type="ECO:0000256" key="4">
    <source>
        <dbReference type="ARBA" id="ARBA00022786"/>
    </source>
</evidence>
<dbReference type="InterPro" id="IPR035983">
    <property type="entry name" value="Hect_E3_ubiquitin_ligase"/>
</dbReference>
<dbReference type="SMART" id="SM00119">
    <property type="entry name" value="HECTc"/>
    <property type="match status" value="1"/>
</dbReference>
<accession>A0A915LCB2</accession>
<dbReference type="PANTHER" id="PTHR45700:SF2">
    <property type="entry name" value="UBIQUITIN-PROTEIN LIGASE E3C"/>
    <property type="match status" value="1"/>
</dbReference>
<evidence type="ECO:0000256" key="2">
    <source>
        <dbReference type="ARBA" id="ARBA00012485"/>
    </source>
</evidence>
<dbReference type="InterPro" id="IPR044611">
    <property type="entry name" value="E3A/B/C-like"/>
</dbReference>
<protein>
    <recommendedName>
        <fullName evidence="2">HECT-type E3 ubiquitin transferase</fullName>
        <ecNumber evidence="2">2.3.2.26</ecNumber>
    </recommendedName>
</protein>
<dbReference type="FunFam" id="3.90.1750.10:FF:000014">
    <property type="entry name" value="Putative Ubiquitin-protein ligase E3C"/>
    <property type="match status" value="1"/>
</dbReference>
<evidence type="ECO:0000256" key="3">
    <source>
        <dbReference type="ARBA" id="ARBA00022679"/>
    </source>
</evidence>
<dbReference type="PROSITE" id="PS50096">
    <property type="entry name" value="IQ"/>
    <property type="match status" value="1"/>
</dbReference>
<dbReference type="GO" id="GO:0061630">
    <property type="term" value="F:ubiquitin protein ligase activity"/>
    <property type="evidence" value="ECO:0007669"/>
    <property type="project" value="UniProtKB-EC"/>
</dbReference>